<comment type="caution">
    <text evidence="1">The sequence shown here is derived from an EMBL/GenBank/DDBJ whole genome shotgun (WGS) entry which is preliminary data.</text>
</comment>
<gene>
    <name evidence="1" type="ORF">B1B_13934</name>
</gene>
<accession>T1AM87</accession>
<name>T1AM87_9ZZZZ</name>
<dbReference type="PROSITE" id="PS51128">
    <property type="entry name" value="ZF_DKSA_2"/>
    <property type="match status" value="1"/>
</dbReference>
<sequence>MAMGMNLGFAEAGMLLQARQADLAARLDEADRIAPLIDEARRLRHQRHIAALHRVIGQVEAALGKVHDGTYGQCDACGQAIPDRDLAHEPASTLCGSCRGHQAAAS</sequence>
<protein>
    <submittedName>
        <fullName evidence="1">Zinc finger, DksA/TraR C4-type domain protein</fullName>
    </submittedName>
</protein>
<reference evidence="1" key="1">
    <citation type="submission" date="2013-08" db="EMBL/GenBank/DDBJ databases">
        <authorList>
            <person name="Mendez C."/>
            <person name="Richter M."/>
            <person name="Ferrer M."/>
            <person name="Sanchez J."/>
        </authorList>
    </citation>
    <scope>NUCLEOTIDE SEQUENCE</scope>
</reference>
<dbReference type="PANTHER" id="PTHR33823">
    <property type="entry name" value="RNA POLYMERASE-BINDING TRANSCRIPTION FACTOR DKSA-RELATED"/>
    <property type="match status" value="1"/>
</dbReference>
<dbReference type="EMBL" id="AUZY01009184">
    <property type="protein sequence ID" value="EQD43165.1"/>
    <property type="molecule type" value="Genomic_DNA"/>
</dbReference>
<reference evidence="1" key="2">
    <citation type="journal article" date="2014" name="ISME J.">
        <title>Microbial stratification in low pH oxic and suboxic macroscopic growths along an acid mine drainage.</title>
        <authorList>
            <person name="Mendez-Garcia C."/>
            <person name="Mesa V."/>
            <person name="Sprenger R.R."/>
            <person name="Richter M."/>
            <person name="Diez M.S."/>
            <person name="Solano J."/>
            <person name="Bargiela R."/>
            <person name="Golyshina O.V."/>
            <person name="Manteca A."/>
            <person name="Ramos J.L."/>
            <person name="Gallego J.R."/>
            <person name="Llorente I."/>
            <person name="Martins Dos Santos V.A."/>
            <person name="Jensen O.N."/>
            <person name="Pelaez A.I."/>
            <person name="Sanchez J."/>
            <person name="Ferrer M."/>
        </authorList>
    </citation>
    <scope>NUCLEOTIDE SEQUENCE</scope>
</reference>
<proteinExistence type="predicted"/>
<evidence type="ECO:0000313" key="1">
    <source>
        <dbReference type="EMBL" id="EQD43165.1"/>
    </source>
</evidence>
<dbReference type="PANTHER" id="PTHR33823:SF2">
    <property type="entry name" value="RNA POLYMERASE-BINDING TRANSCRIPTION FACTOR DKSA"/>
    <property type="match status" value="1"/>
</dbReference>
<organism evidence="1">
    <name type="scientific">mine drainage metagenome</name>
    <dbReference type="NCBI Taxonomy" id="410659"/>
    <lineage>
        <taxon>unclassified sequences</taxon>
        <taxon>metagenomes</taxon>
        <taxon>ecological metagenomes</taxon>
    </lineage>
</organism>
<dbReference type="AlphaFoldDB" id="T1AM87"/>
<dbReference type="Gene3D" id="1.20.120.910">
    <property type="entry name" value="DksA, coiled-coil domain"/>
    <property type="match status" value="1"/>
</dbReference>